<comment type="similarity">
    <text evidence="1">Belongs to the MPI phosphatase family.</text>
</comment>
<dbReference type="GO" id="GO:0051301">
    <property type="term" value="P:cell division"/>
    <property type="evidence" value="ECO:0007669"/>
    <property type="project" value="UniProtKB-KW"/>
</dbReference>
<dbReference type="EC" id="3.1.3.48" evidence="2"/>
<dbReference type="GeneID" id="30198220"/>
<evidence type="ECO:0000313" key="9">
    <source>
        <dbReference type="Proteomes" id="UP000094112"/>
    </source>
</evidence>
<dbReference type="AlphaFoldDB" id="A0A1E3P3H2"/>
<gene>
    <name evidence="8" type="ORF">WICANDRAFT_23113</name>
</gene>
<dbReference type="GO" id="GO:0000086">
    <property type="term" value="P:G2/M transition of mitotic cell cycle"/>
    <property type="evidence" value="ECO:0007669"/>
    <property type="project" value="TreeGrafter"/>
</dbReference>
<proteinExistence type="inferred from homology"/>
<feature type="non-terminal residue" evidence="8">
    <location>
        <position position="95"/>
    </location>
</feature>
<evidence type="ECO:0000256" key="3">
    <source>
        <dbReference type="ARBA" id="ARBA00022618"/>
    </source>
</evidence>
<dbReference type="PANTHER" id="PTHR10828">
    <property type="entry name" value="M-PHASE INDUCER PHOSPHATASE DUAL SPECIFICITY PHOSPHATASE CDC25"/>
    <property type="match status" value="1"/>
</dbReference>
<dbReference type="GO" id="GO:0005737">
    <property type="term" value="C:cytoplasm"/>
    <property type="evidence" value="ECO:0007669"/>
    <property type="project" value="TreeGrafter"/>
</dbReference>
<dbReference type="GO" id="GO:0005634">
    <property type="term" value="C:nucleus"/>
    <property type="evidence" value="ECO:0007669"/>
    <property type="project" value="TreeGrafter"/>
</dbReference>
<keyword evidence="9" id="KW-1185">Reference proteome</keyword>
<reference evidence="8 9" key="1">
    <citation type="journal article" date="2016" name="Proc. Natl. Acad. Sci. U.S.A.">
        <title>Comparative genomics of biotechnologically important yeasts.</title>
        <authorList>
            <person name="Riley R."/>
            <person name="Haridas S."/>
            <person name="Wolfe K.H."/>
            <person name="Lopes M.R."/>
            <person name="Hittinger C.T."/>
            <person name="Goeker M."/>
            <person name="Salamov A.A."/>
            <person name="Wisecaver J.H."/>
            <person name="Long T.M."/>
            <person name="Calvey C.H."/>
            <person name="Aerts A.L."/>
            <person name="Barry K.W."/>
            <person name="Choi C."/>
            <person name="Clum A."/>
            <person name="Coughlan A.Y."/>
            <person name="Deshpande S."/>
            <person name="Douglass A.P."/>
            <person name="Hanson S.J."/>
            <person name="Klenk H.-P."/>
            <person name="LaButti K.M."/>
            <person name="Lapidus A."/>
            <person name="Lindquist E.A."/>
            <person name="Lipzen A.M."/>
            <person name="Meier-Kolthoff J.P."/>
            <person name="Ohm R.A."/>
            <person name="Otillar R.P."/>
            <person name="Pangilinan J.L."/>
            <person name="Peng Y."/>
            <person name="Rokas A."/>
            <person name="Rosa C.A."/>
            <person name="Scheuner C."/>
            <person name="Sibirny A.A."/>
            <person name="Slot J.C."/>
            <person name="Stielow J.B."/>
            <person name="Sun H."/>
            <person name="Kurtzman C.P."/>
            <person name="Blackwell M."/>
            <person name="Grigoriev I.V."/>
            <person name="Jeffries T.W."/>
        </authorList>
    </citation>
    <scope>NUCLEOTIDE SEQUENCE [LARGE SCALE GENOMIC DNA]</scope>
    <source>
        <strain evidence="9">ATCC 58044 / CBS 1984 / NCYC 433 / NRRL Y-366-8</strain>
    </source>
</reference>
<keyword evidence="4" id="KW-0378">Hydrolase</keyword>
<dbReference type="InterPro" id="IPR036873">
    <property type="entry name" value="Rhodanese-like_dom_sf"/>
</dbReference>
<evidence type="ECO:0000256" key="2">
    <source>
        <dbReference type="ARBA" id="ARBA00013064"/>
    </source>
</evidence>
<accession>A0A1E3P3H2</accession>
<dbReference type="GO" id="GO:0004725">
    <property type="term" value="F:protein tyrosine phosphatase activity"/>
    <property type="evidence" value="ECO:0007669"/>
    <property type="project" value="UniProtKB-EC"/>
</dbReference>
<evidence type="ECO:0000259" key="7">
    <source>
        <dbReference type="PROSITE" id="PS50206"/>
    </source>
</evidence>
<organism evidence="8 9">
    <name type="scientific">Wickerhamomyces anomalus (strain ATCC 58044 / CBS 1984 / NCYC 433 / NRRL Y-366-8)</name>
    <name type="common">Yeast</name>
    <name type="synonym">Hansenula anomala</name>
    <dbReference type="NCBI Taxonomy" id="683960"/>
    <lineage>
        <taxon>Eukaryota</taxon>
        <taxon>Fungi</taxon>
        <taxon>Dikarya</taxon>
        <taxon>Ascomycota</taxon>
        <taxon>Saccharomycotina</taxon>
        <taxon>Saccharomycetes</taxon>
        <taxon>Phaffomycetales</taxon>
        <taxon>Wickerhamomycetaceae</taxon>
        <taxon>Wickerhamomyces</taxon>
    </lineage>
</organism>
<sequence length="95" mass="10986">VKNDLIPRIKVETLCKILDGHYKEFFEDVVVVDCRFEYEYQGGHINGAVNVSSQQELEEKFLNDVKPTNNFLASDQNKKNSLIVFHCEFSSYRGP</sequence>
<keyword evidence="3" id="KW-0132">Cell division</keyword>
<feature type="non-terminal residue" evidence="8">
    <location>
        <position position="1"/>
    </location>
</feature>
<evidence type="ECO:0000256" key="4">
    <source>
        <dbReference type="ARBA" id="ARBA00022801"/>
    </source>
</evidence>
<evidence type="ECO:0000313" key="8">
    <source>
        <dbReference type="EMBL" id="ODQ59858.1"/>
    </source>
</evidence>
<dbReference type="Proteomes" id="UP000094112">
    <property type="component" value="Unassembled WGS sequence"/>
</dbReference>
<dbReference type="Gene3D" id="3.40.250.10">
    <property type="entry name" value="Rhodanese-like domain"/>
    <property type="match status" value="1"/>
</dbReference>
<dbReference type="PROSITE" id="PS50206">
    <property type="entry name" value="RHODANESE_3"/>
    <property type="match status" value="1"/>
</dbReference>
<evidence type="ECO:0000256" key="1">
    <source>
        <dbReference type="ARBA" id="ARBA00011065"/>
    </source>
</evidence>
<dbReference type="EMBL" id="KV454210">
    <property type="protein sequence ID" value="ODQ59858.1"/>
    <property type="molecule type" value="Genomic_DNA"/>
</dbReference>
<name>A0A1E3P3H2_WICAA</name>
<keyword evidence="6" id="KW-0131">Cell cycle</keyword>
<dbReference type="GO" id="GO:0110032">
    <property type="term" value="P:positive regulation of G2/MI transition of meiotic cell cycle"/>
    <property type="evidence" value="ECO:0007669"/>
    <property type="project" value="TreeGrafter"/>
</dbReference>
<dbReference type="OrthoDB" id="26523at2759"/>
<evidence type="ECO:0000256" key="5">
    <source>
        <dbReference type="ARBA" id="ARBA00022912"/>
    </source>
</evidence>
<feature type="domain" description="Rhodanese" evidence="7">
    <location>
        <begin position="25"/>
        <end position="95"/>
    </location>
</feature>
<dbReference type="InterPro" id="IPR000751">
    <property type="entry name" value="MPI_Phosphatase"/>
</dbReference>
<dbReference type="PRINTS" id="PR00716">
    <property type="entry name" value="MPIPHPHTASE"/>
</dbReference>
<dbReference type="GO" id="GO:0010971">
    <property type="term" value="P:positive regulation of G2/M transition of mitotic cell cycle"/>
    <property type="evidence" value="ECO:0007669"/>
    <property type="project" value="TreeGrafter"/>
</dbReference>
<dbReference type="SUPFAM" id="SSF52821">
    <property type="entry name" value="Rhodanese/Cell cycle control phosphatase"/>
    <property type="match status" value="1"/>
</dbReference>
<dbReference type="RefSeq" id="XP_019039065.1">
    <property type="nucleotide sequence ID" value="XM_019180974.1"/>
</dbReference>
<dbReference type="InterPro" id="IPR001763">
    <property type="entry name" value="Rhodanese-like_dom"/>
</dbReference>
<dbReference type="Pfam" id="PF00581">
    <property type="entry name" value="Rhodanese"/>
    <property type="match status" value="1"/>
</dbReference>
<dbReference type="PANTHER" id="PTHR10828:SF17">
    <property type="entry name" value="PROTEIN-TYROSINE-PHOSPHATASE"/>
    <property type="match status" value="1"/>
</dbReference>
<protein>
    <recommendedName>
        <fullName evidence="2">protein-tyrosine-phosphatase</fullName>
        <ecNumber evidence="2">3.1.3.48</ecNumber>
    </recommendedName>
</protein>
<dbReference type="STRING" id="683960.A0A1E3P3H2"/>
<keyword evidence="5" id="KW-0904">Protein phosphatase</keyword>
<evidence type="ECO:0000256" key="6">
    <source>
        <dbReference type="ARBA" id="ARBA00023306"/>
    </source>
</evidence>